<dbReference type="PROSITE" id="PS50297">
    <property type="entry name" value="ANK_REP_REGION"/>
    <property type="match status" value="1"/>
</dbReference>
<keyword evidence="2 3" id="KW-0040">ANK repeat</keyword>
<organism evidence="4 5">
    <name type="scientific">Podospora aff. communis PSN243</name>
    <dbReference type="NCBI Taxonomy" id="3040156"/>
    <lineage>
        <taxon>Eukaryota</taxon>
        <taxon>Fungi</taxon>
        <taxon>Dikarya</taxon>
        <taxon>Ascomycota</taxon>
        <taxon>Pezizomycotina</taxon>
        <taxon>Sordariomycetes</taxon>
        <taxon>Sordariomycetidae</taxon>
        <taxon>Sordariales</taxon>
        <taxon>Podosporaceae</taxon>
        <taxon>Podospora</taxon>
    </lineage>
</organism>
<protein>
    <submittedName>
        <fullName evidence="4">Ankyrin repeat-containing domain protein</fullName>
    </submittedName>
</protein>
<feature type="repeat" description="ANK" evidence="3">
    <location>
        <begin position="272"/>
        <end position="304"/>
    </location>
</feature>
<evidence type="ECO:0000313" key="5">
    <source>
        <dbReference type="Proteomes" id="UP001321760"/>
    </source>
</evidence>
<dbReference type="InterPro" id="IPR002110">
    <property type="entry name" value="Ankyrin_rpt"/>
</dbReference>
<dbReference type="SUPFAM" id="SSF48403">
    <property type="entry name" value="Ankyrin repeat"/>
    <property type="match status" value="1"/>
</dbReference>
<dbReference type="PANTHER" id="PTHR24198:SF194">
    <property type="entry name" value="INVERSIN-A"/>
    <property type="match status" value="1"/>
</dbReference>
<keyword evidence="5" id="KW-1185">Reference proteome</keyword>
<evidence type="ECO:0000256" key="2">
    <source>
        <dbReference type="ARBA" id="ARBA00023043"/>
    </source>
</evidence>
<feature type="repeat" description="ANK" evidence="3">
    <location>
        <begin position="177"/>
        <end position="205"/>
    </location>
</feature>
<gene>
    <name evidence="4" type="ORF">QBC34DRAFT_497324</name>
</gene>
<evidence type="ECO:0000256" key="1">
    <source>
        <dbReference type="ARBA" id="ARBA00022737"/>
    </source>
</evidence>
<dbReference type="SMART" id="SM00248">
    <property type="entry name" value="ANK"/>
    <property type="match status" value="8"/>
</dbReference>
<dbReference type="Pfam" id="PF12796">
    <property type="entry name" value="Ank_2"/>
    <property type="match status" value="1"/>
</dbReference>
<dbReference type="PANTHER" id="PTHR24198">
    <property type="entry name" value="ANKYRIN REPEAT AND PROTEIN KINASE DOMAIN-CONTAINING PROTEIN"/>
    <property type="match status" value="1"/>
</dbReference>
<name>A0AAV9GBE2_9PEZI</name>
<reference evidence="4" key="1">
    <citation type="journal article" date="2023" name="Mol. Phylogenet. Evol.">
        <title>Genome-scale phylogeny and comparative genomics of the fungal order Sordariales.</title>
        <authorList>
            <person name="Hensen N."/>
            <person name="Bonometti L."/>
            <person name="Westerberg I."/>
            <person name="Brannstrom I.O."/>
            <person name="Guillou S."/>
            <person name="Cros-Aarteil S."/>
            <person name="Calhoun S."/>
            <person name="Haridas S."/>
            <person name="Kuo A."/>
            <person name="Mondo S."/>
            <person name="Pangilinan J."/>
            <person name="Riley R."/>
            <person name="LaButti K."/>
            <person name="Andreopoulos B."/>
            <person name="Lipzen A."/>
            <person name="Chen C."/>
            <person name="Yan M."/>
            <person name="Daum C."/>
            <person name="Ng V."/>
            <person name="Clum A."/>
            <person name="Steindorff A."/>
            <person name="Ohm R.A."/>
            <person name="Martin F."/>
            <person name="Silar P."/>
            <person name="Natvig D.O."/>
            <person name="Lalanne C."/>
            <person name="Gautier V."/>
            <person name="Ament-Velasquez S.L."/>
            <person name="Kruys A."/>
            <person name="Hutchinson M.I."/>
            <person name="Powell A.J."/>
            <person name="Barry K."/>
            <person name="Miller A.N."/>
            <person name="Grigoriev I.V."/>
            <person name="Debuchy R."/>
            <person name="Gladieux P."/>
            <person name="Hiltunen Thoren M."/>
            <person name="Johannesson H."/>
        </authorList>
    </citation>
    <scope>NUCLEOTIDE SEQUENCE</scope>
    <source>
        <strain evidence="4">PSN243</strain>
    </source>
</reference>
<keyword evidence="1" id="KW-0677">Repeat</keyword>
<dbReference type="Gene3D" id="1.25.40.20">
    <property type="entry name" value="Ankyrin repeat-containing domain"/>
    <property type="match status" value="4"/>
</dbReference>
<dbReference type="PROSITE" id="PS50088">
    <property type="entry name" value="ANK_REPEAT"/>
    <property type="match status" value="2"/>
</dbReference>
<evidence type="ECO:0000313" key="4">
    <source>
        <dbReference type="EMBL" id="KAK4445765.1"/>
    </source>
</evidence>
<evidence type="ECO:0000256" key="3">
    <source>
        <dbReference type="PROSITE-ProRule" id="PRU00023"/>
    </source>
</evidence>
<accession>A0AAV9GBE2</accession>
<comment type="caution">
    <text evidence="4">The sequence shown here is derived from an EMBL/GenBank/DDBJ whole genome shotgun (WGS) entry which is preliminary data.</text>
</comment>
<sequence length="564" mass="62340">MPFQSAIPTTKMAATNPGGRDYLTRLPTELLLEITKHSESDDDAEGHTEFLSALSQVSSKLNNVFEPMLYGFQANGPSALVWGAFHGRIDVMEKALSYGVDIDAEGQHSGVEKQLEKTFSVLKSWEIFRCAHNIGPGTALTTAILGGQEEATQWILGRNPDIDKGVKLRLEECPWLPLHLAIACGQTSTAKRLLRSGAKLNEVCSKRFFPLRQFTALECAVFYAKPDIVQHLMKEYGAGIASEEFKGLYCCPCCGGRAWIWIASELSVLAVVDVTPLEIACEDGNWELAHALIPNGADFSTPHSLATSVTFENSGRNFLSSPKWWERELRLRMPLVQLQVKLGHYDSSVLELAVDCQDYAYACPLLDSGLPPTLSALSSLAANPDDHQMGYAWKKDHGETCFNLFVNNQLKVFEIPRIASRQNSVISLMLDTSASPNATDSKGRTPIMGILNLYRKEARGELHTPEHVEECGDEAWCRSAIELLLKHGASLDIRDKSGRTAVDYVIRIAECDEQEEIAIEILRCLLANIKPACISEQERTRAEATIGSILVGDESLVIYKEHDD</sequence>
<dbReference type="InterPro" id="IPR036770">
    <property type="entry name" value="Ankyrin_rpt-contain_sf"/>
</dbReference>
<dbReference type="EMBL" id="MU865962">
    <property type="protein sequence ID" value="KAK4445765.1"/>
    <property type="molecule type" value="Genomic_DNA"/>
</dbReference>
<proteinExistence type="predicted"/>
<dbReference type="Proteomes" id="UP001321760">
    <property type="component" value="Unassembled WGS sequence"/>
</dbReference>
<dbReference type="AlphaFoldDB" id="A0AAV9GBE2"/>
<reference evidence="4" key="2">
    <citation type="submission" date="2023-05" db="EMBL/GenBank/DDBJ databases">
        <authorList>
            <consortium name="Lawrence Berkeley National Laboratory"/>
            <person name="Steindorff A."/>
            <person name="Hensen N."/>
            <person name="Bonometti L."/>
            <person name="Westerberg I."/>
            <person name="Brannstrom I.O."/>
            <person name="Guillou S."/>
            <person name="Cros-Aarteil S."/>
            <person name="Calhoun S."/>
            <person name="Haridas S."/>
            <person name="Kuo A."/>
            <person name="Mondo S."/>
            <person name="Pangilinan J."/>
            <person name="Riley R."/>
            <person name="Labutti K."/>
            <person name="Andreopoulos B."/>
            <person name="Lipzen A."/>
            <person name="Chen C."/>
            <person name="Yanf M."/>
            <person name="Daum C."/>
            <person name="Ng V."/>
            <person name="Clum A."/>
            <person name="Ohm R."/>
            <person name="Martin F."/>
            <person name="Silar P."/>
            <person name="Natvig D."/>
            <person name="Lalanne C."/>
            <person name="Gautier V."/>
            <person name="Ament-Velasquez S.L."/>
            <person name="Kruys A."/>
            <person name="Hutchinson M.I."/>
            <person name="Powell A.J."/>
            <person name="Barry K."/>
            <person name="Miller A.N."/>
            <person name="Grigoriev I.V."/>
            <person name="Debuchy R."/>
            <person name="Gladieux P."/>
            <person name="Thoren M.H."/>
            <person name="Johannesson H."/>
        </authorList>
    </citation>
    <scope>NUCLEOTIDE SEQUENCE</scope>
    <source>
        <strain evidence="4">PSN243</strain>
    </source>
</reference>